<accession>A0AAE3E1J4</accession>
<dbReference type="Pfam" id="PF03862">
    <property type="entry name" value="SpoVAC_SpoVAEB"/>
    <property type="match status" value="1"/>
</dbReference>
<feature type="transmembrane region" description="Helical" evidence="1">
    <location>
        <begin position="6"/>
        <end position="22"/>
    </location>
</feature>
<comment type="caution">
    <text evidence="2">The sequence shown here is derived from an EMBL/GenBank/DDBJ whole genome shotgun (WGS) entry which is preliminary data.</text>
</comment>
<dbReference type="EMBL" id="JAJEQN010000003">
    <property type="protein sequence ID" value="MCC2220417.1"/>
    <property type="molecule type" value="Genomic_DNA"/>
</dbReference>
<dbReference type="AlphaFoldDB" id="A0AAE3E1J4"/>
<organism evidence="2 3">
    <name type="scientific">Anthropogastromicrobium aceti</name>
    <dbReference type="NCBI Taxonomy" id="2981768"/>
    <lineage>
        <taxon>Bacteria</taxon>
        <taxon>Bacillati</taxon>
        <taxon>Bacillota</taxon>
        <taxon>Clostridia</taxon>
        <taxon>Lachnospirales</taxon>
        <taxon>Lachnospiraceae</taxon>
        <taxon>Anthropogastromicrobium</taxon>
    </lineage>
</organism>
<name>A0AAE3E1J4_9FIRM</name>
<keyword evidence="3" id="KW-1185">Reference proteome</keyword>
<protein>
    <submittedName>
        <fullName evidence="2">Stage V sporulation protein AE</fullName>
    </submittedName>
</protein>
<evidence type="ECO:0000313" key="2">
    <source>
        <dbReference type="EMBL" id="MCC2220417.1"/>
    </source>
</evidence>
<dbReference type="InterPro" id="IPR005562">
    <property type="entry name" value="SpoVA"/>
</dbReference>
<dbReference type="Proteomes" id="UP001198200">
    <property type="component" value="Unassembled WGS sequence"/>
</dbReference>
<feature type="transmembrane region" description="Helical" evidence="1">
    <location>
        <begin position="84"/>
        <end position="109"/>
    </location>
</feature>
<keyword evidence="1" id="KW-0472">Membrane</keyword>
<proteinExistence type="predicted"/>
<sequence>MQEYLIAFAVGGTICALSQLLMDKTKLMPGRIMVILVVTGVVLGAFGIYEPFKEWAGAGASVPLLGFGNTLWKGVKKAVDEEGLLGIFKGGLTASSAGICAAIVFGYIASLVSHPKLKK</sequence>
<dbReference type="RefSeq" id="WP_227100342.1">
    <property type="nucleotide sequence ID" value="NZ_JAJEQN010000003.1"/>
</dbReference>
<evidence type="ECO:0000313" key="3">
    <source>
        <dbReference type="Proteomes" id="UP001198200"/>
    </source>
</evidence>
<dbReference type="PANTHER" id="PTHR38450:SF2">
    <property type="entry name" value="STAGE V SPORULATION PROTEIN AEB"/>
    <property type="match status" value="1"/>
</dbReference>
<evidence type="ECO:0000256" key="1">
    <source>
        <dbReference type="SAM" id="Phobius"/>
    </source>
</evidence>
<dbReference type="NCBIfam" id="TIGR02839">
    <property type="entry name" value="spore_V_AE"/>
    <property type="match status" value="1"/>
</dbReference>
<dbReference type="PANTHER" id="PTHR38450">
    <property type="entry name" value="STAGE V SPORULATION PROTEIN AC-RELATED"/>
    <property type="match status" value="1"/>
</dbReference>
<dbReference type="InterPro" id="IPR014204">
    <property type="entry name" value="Spore_V_AE"/>
</dbReference>
<keyword evidence="1" id="KW-0812">Transmembrane</keyword>
<keyword evidence="1" id="KW-1133">Transmembrane helix</keyword>
<reference evidence="2 3" key="1">
    <citation type="submission" date="2021-10" db="EMBL/GenBank/DDBJ databases">
        <title>Anaerobic single-cell dispensing facilitates the cultivation of human gut bacteria.</title>
        <authorList>
            <person name="Afrizal A."/>
        </authorList>
    </citation>
    <scope>NUCLEOTIDE SEQUENCE [LARGE SCALE GENOMIC DNA]</scope>
    <source>
        <strain evidence="2 3">CLA-AA-H224</strain>
    </source>
</reference>
<feature type="transmembrane region" description="Helical" evidence="1">
    <location>
        <begin position="29"/>
        <end position="49"/>
    </location>
</feature>
<gene>
    <name evidence="2" type="primary">spoVAE</name>
    <name evidence="2" type="ORF">LKD48_01970</name>
</gene>